<keyword evidence="3" id="KW-1185">Reference proteome</keyword>
<dbReference type="EMBL" id="CP126659">
    <property type="protein sequence ID" value="WJZ99978.1"/>
    <property type="molecule type" value="Genomic_DNA"/>
</dbReference>
<accession>A0ABY9CXU8</accession>
<dbReference type="InterPro" id="IPR037607">
    <property type="entry name" value="DGK"/>
</dbReference>
<dbReference type="PANTHER" id="PTHR11255">
    <property type="entry name" value="DIACYLGLYCEROL KINASE"/>
    <property type="match status" value="1"/>
</dbReference>
<dbReference type="InterPro" id="IPR016064">
    <property type="entry name" value="NAD/diacylglycerol_kinase_sf"/>
</dbReference>
<dbReference type="Proteomes" id="UP001227230">
    <property type="component" value="Chromosome 12"/>
</dbReference>
<organism evidence="2 3">
    <name type="scientific">Vitis vinifera</name>
    <name type="common">Grape</name>
    <dbReference type="NCBI Taxonomy" id="29760"/>
    <lineage>
        <taxon>Eukaryota</taxon>
        <taxon>Viridiplantae</taxon>
        <taxon>Streptophyta</taxon>
        <taxon>Embryophyta</taxon>
        <taxon>Tracheophyta</taxon>
        <taxon>Spermatophyta</taxon>
        <taxon>Magnoliopsida</taxon>
        <taxon>eudicotyledons</taxon>
        <taxon>Gunneridae</taxon>
        <taxon>Pentapetalae</taxon>
        <taxon>rosids</taxon>
        <taxon>Vitales</taxon>
        <taxon>Vitaceae</taxon>
        <taxon>Viteae</taxon>
        <taxon>Vitis</taxon>
    </lineage>
</organism>
<feature type="domain" description="DAGKc" evidence="1">
    <location>
        <begin position="1"/>
        <end position="54"/>
    </location>
</feature>
<sequence>MELHPTPPIGLMPLGTQVNISISLGWGNQISDTDARLVVYLTKLRDAEEILIDSWNFVVRTSIPNCLEIPNTLHVRHVSEDNLLHMGGDKDLCGRFWNYLIIGLDAQELFGASHFKSWPRNIALPISVKIKDHQHQWKKLNLPQSIRSIVCLNMPSFPGGLDPWGKPNFRRKKEVSF</sequence>
<dbReference type="PANTHER" id="PTHR11255:SF29">
    <property type="entry name" value="DIACYLGLYCEROL KINASE"/>
    <property type="match status" value="1"/>
</dbReference>
<evidence type="ECO:0000259" key="1">
    <source>
        <dbReference type="PROSITE" id="PS50146"/>
    </source>
</evidence>
<dbReference type="SUPFAM" id="SSF111331">
    <property type="entry name" value="NAD kinase/diacylglycerol kinase-like"/>
    <property type="match status" value="1"/>
</dbReference>
<name>A0ABY9CXU8_VITVI</name>
<gene>
    <name evidence="2" type="ORF">VitviT2T_018378</name>
</gene>
<evidence type="ECO:0000313" key="2">
    <source>
        <dbReference type="EMBL" id="WJZ99978.1"/>
    </source>
</evidence>
<evidence type="ECO:0000313" key="3">
    <source>
        <dbReference type="Proteomes" id="UP001227230"/>
    </source>
</evidence>
<protein>
    <recommendedName>
        <fullName evidence="1">DAGKc domain-containing protein</fullName>
    </recommendedName>
</protein>
<dbReference type="PROSITE" id="PS50146">
    <property type="entry name" value="DAGK"/>
    <property type="match status" value="1"/>
</dbReference>
<reference evidence="2 3" key="1">
    <citation type="journal article" date="2023" name="Hortic Res">
        <title>The complete reference genome for grapevine (Vitis vinifera L.) genetics and breeding.</title>
        <authorList>
            <person name="Shi X."/>
            <person name="Cao S."/>
            <person name="Wang X."/>
            <person name="Huang S."/>
            <person name="Wang Y."/>
            <person name="Liu Z."/>
            <person name="Liu W."/>
            <person name="Leng X."/>
            <person name="Peng Y."/>
            <person name="Wang N."/>
            <person name="Wang Y."/>
            <person name="Ma Z."/>
            <person name="Xu X."/>
            <person name="Zhang F."/>
            <person name="Xue H."/>
            <person name="Zhong H."/>
            <person name="Wang Y."/>
            <person name="Zhang K."/>
            <person name="Velt A."/>
            <person name="Avia K."/>
            <person name="Holtgrawe D."/>
            <person name="Grimplet J."/>
            <person name="Matus J.T."/>
            <person name="Ware D."/>
            <person name="Wu X."/>
            <person name="Wang H."/>
            <person name="Liu C."/>
            <person name="Fang Y."/>
            <person name="Rustenholz C."/>
            <person name="Cheng Z."/>
            <person name="Xiao H."/>
            <person name="Zhou Y."/>
        </authorList>
    </citation>
    <scope>NUCLEOTIDE SEQUENCE [LARGE SCALE GENOMIC DNA]</scope>
    <source>
        <strain evidence="3">cv. Pinot noir / PN40024</strain>
        <tissue evidence="2">Leaf</tissue>
    </source>
</reference>
<proteinExistence type="predicted"/>
<dbReference type="InterPro" id="IPR001206">
    <property type="entry name" value="Diacylglycerol_kinase_cat_dom"/>
</dbReference>